<sequence>MKRSTYNARTSFKPFKLYKYASDQPGHEQSSSFLLRLPNEIMFHIFTFLEFCDLSNFAYTCRSNRMAVELYLSSSVCTQLKSFRTPHPETTPANSLEVKRKVKYYGKVGELKFSSLDFNSGTLFRKIYCLTSLTLRVELLQEILCAHMCCPPEETKSPSQEKPSSSQYLFDRKPCTTGQLRCPSLFFFGQFLRFFLAGCSDSEYQRVFHSLVHSCFGQNFWLKLTNLICKKAGELPEEELTVRLFLRRVFLDPLGLPVTVRPTWSDLEEQTISSPRSCPRPTCSTFYSLATTSSTSFMSQSYQPPERTFQRLSFISNPDAVCNSSDPAFANVSGASVLYTIPEESPNLLRSSSGLITSTPIVFSNRSLELKSSQSELWGAANVLFNILRSYPFVHQARLLFILYGPVHKGKLMWNIMCENTAADVRQLSACFGELGCVFSNMWLSGMWSADDTVAVLNELTAIPDGWLAENVACLLHAAGPQLSSLAVRCKASRGRVAELAVILTSLCLVQVKIKENLSGLLGLVGDAVNATSSAHRQGFLDALAYAFRGVIVDLYETDELGNDLAPLFTLRHILPEVSDDERIEDFSIILKAQSYFFRALLARVYEE</sequence>
<dbReference type="PANTHER" id="PTHR34098:SF1">
    <property type="entry name" value="F-BOX ONLY PROTEIN 47"/>
    <property type="match status" value="1"/>
</dbReference>
<dbReference type="Proteomes" id="UP000275846">
    <property type="component" value="Unassembled WGS sequence"/>
</dbReference>
<dbReference type="PANTHER" id="PTHR34098">
    <property type="entry name" value="F-BOX ONLY PROTEIN 47"/>
    <property type="match status" value="1"/>
</dbReference>
<dbReference type="Pfam" id="PF12937">
    <property type="entry name" value="F-box-like"/>
    <property type="match status" value="1"/>
</dbReference>
<dbReference type="Gene3D" id="1.20.1280.50">
    <property type="match status" value="1"/>
</dbReference>
<dbReference type="InterPro" id="IPR036047">
    <property type="entry name" value="F-box-like_dom_sf"/>
</dbReference>
<feature type="domain" description="F-box" evidence="1">
    <location>
        <begin position="31"/>
        <end position="69"/>
    </location>
</feature>
<dbReference type="STRING" id="70667.A0A183SZR9"/>
<dbReference type="WBParaSite" id="SSLN_0001007901-mRNA-1">
    <property type="protein sequence ID" value="SSLN_0001007901-mRNA-1"/>
    <property type="gene ID" value="SSLN_0001007901"/>
</dbReference>
<proteinExistence type="predicted"/>
<dbReference type="EMBL" id="UYSU01035416">
    <property type="protein sequence ID" value="VDL96103.1"/>
    <property type="molecule type" value="Genomic_DNA"/>
</dbReference>
<reference evidence="2 3" key="2">
    <citation type="submission" date="2018-11" db="EMBL/GenBank/DDBJ databases">
        <authorList>
            <consortium name="Pathogen Informatics"/>
        </authorList>
    </citation>
    <scope>NUCLEOTIDE SEQUENCE [LARGE SCALE GENOMIC DNA]</scope>
    <source>
        <strain evidence="2 3">NST_G2</strain>
    </source>
</reference>
<name>A0A183SZR9_SCHSO</name>
<gene>
    <name evidence="2" type="ORF">SSLN_LOCUS9718</name>
</gene>
<dbReference type="InterPro" id="IPR038946">
    <property type="entry name" value="FBXO47"/>
</dbReference>
<keyword evidence="3" id="KW-1185">Reference proteome</keyword>
<evidence type="ECO:0000313" key="3">
    <source>
        <dbReference type="Proteomes" id="UP000275846"/>
    </source>
</evidence>
<dbReference type="CDD" id="cd09917">
    <property type="entry name" value="F-box_SF"/>
    <property type="match status" value="1"/>
</dbReference>
<reference evidence="4" key="1">
    <citation type="submission" date="2016-06" db="UniProtKB">
        <authorList>
            <consortium name="WormBaseParasite"/>
        </authorList>
    </citation>
    <scope>IDENTIFICATION</scope>
</reference>
<organism evidence="4">
    <name type="scientific">Schistocephalus solidus</name>
    <name type="common">Tapeworm</name>
    <dbReference type="NCBI Taxonomy" id="70667"/>
    <lineage>
        <taxon>Eukaryota</taxon>
        <taxon>Metazoa</taxon>
        <taxon>Spiralia</taxon>
        <taxon>Lophotrochozoa</taxon>
        <taxon>Platyhelminthes</taxon>
        <taxon>Cestoda</taxon>
        <taxon>Eucestoda</taxon>
        <taxon>Diphyllobothriidea</taxon>
        <taxon>Diphyllobothriidae</taxon>
        <taxon>Schistocephalus</taxon>
    </lineage>
</organism>
<dbReference type="SUPFAM" id="SSF81383">
    <property type="entry name" value="F-box domain"/>
    <property type="match status" value="1"/>
</dbReference>
<dbReference type="InterPro" id="IPR001810">
    <property type="entry name" value="F-box_dom"/>
</dbReference>
<protein>
    <submittedName>
        <fullName evidence="4">F-box domain-containing protein</fullName>
    </submittedName>
</protein>
<accession>A0A183SZR9</accession>
<dbReference type="PROSITE" id="PS50181">
    <property type="entry name" value="FBOX"/>
    <property type="match status" value="1"/>
</dbReference>
<dbReference type="Pfam" id="PF24467">
    <property type="entry name" value="ARM_FBXO47"/>
    <property type="match status" value="1"/>
</dbReference>
<dbReference type="AlphaFoldDB" id="A0A183SZR9"/>
<dbReference type="OrthoDB" id="9858120at2759"/>
<dbReference type="InterPro" id="IPR056622">
    <property type="entry name" value="ARM_FBXO47"/>
</dbReference>
<evidence type="ECO:0000313" key="2">
    <source>
        <dbReference type="EMBL" id="VDL96103.1"/>
    </source>
</evidence>
<evidence type="ECO:0000313" key="4">
    <source>
        <dbReference type="WBParaSite" id="SSLN_0001007901-mRNA-1"/>
    </source>
</evidence>
<evidence type="ECO:0000259" key="1">
    <source>
        <dbReference type="PROSITE" id="PS50181"/>
    </source>
</evidence>